<comment type="caution">
    <text evidence="2">The sequence shown here is derived from an EMBL/GenBank/DDBJ whole genome shotgun (WGS) entry which is preliminary data.</text>
</comment>
<dbReference type="AlphaFoldDB" id="A0AB73GY62"/>
<feature type="domain" description="DUF6869" evidence="1">
    <location>
        <begin position="34"/>
        <end position="122"/>
    </location>
</feature>
<accession>A0AB73GY62</accession>
<reference evidence="2" key="1">
    <citation type="submission" date="2020-08" db="EMBL/GenBank/DDBJ databases">
        <title>Studying the diversity of plant-associated saprophytic bacteria and their role in host health and plant-pathogen interactions.</title>
        <authorList>
            <person name="Potnis N."/>
        </authorList>
    </citation>
    <scope>NUCLEOTIDE SEQUENCE</scope>
    <source>
        <strain evidence="2">F21</strain>
    </source>
</reference>
<evidence type="ECO:0000313" key="2">
    <source>
        <dbReference type="EMBL" id="MBB5671075.1"/>
    </source>
</evidence>
<name>A0AB73GY62_9XANT</name>
<dbReference type="Pfam" id="PF21746">
    <property type="entry name" value="DUF6869"/>
    <property type="match status" value="1"/>
</dbReference>
<organism evidence="2">
    <name type="scientific">Xanthomonas arboricola</name>
    <dbReference type="NCBI Taxonomy" id="56448"/>
    <lineage>
        <taxon>Bacteria</taxon>
        <taxon>Pseudomonadati</taxon>
        <taxon>Pseudomonadota</taxon>
        <taxon>Gammaproteobacteria</taxon>
        <taxon>Lysobacterales</taxon>
        <taxon>Lysobacteraceae</taxon>
        <taxon>Xanthomonas</taxon>
    </lineage>
</organism>
<dbReference type="EMBL" id="JACIIQ010000009">
    <property type="protein sequence ID" value="MBB5671075.1"/>
    <property type="molecule type" value="Genomic_DNA"/>
</dbReference>
<proteinExistence type="predicted"/>
<evidence type="ECO:0000259" key="1">
    <source>
        <dbReference type="Pfam" id="PF21746"/>
    </source>
</evidence>
<dbReference type="RefSeq" id="WP_126965354.1">
    <property type="nucleotide sequence ID" value="NZ_JACHNQ010000001.1"/>
</dbReference>
<dbReference type="Proteomes" id="UP000528595">
    <property type="component" value="Unassembled WGS sequence"/>
</dbReference>
<sequence length="129" mass="14366">MHTWSSIEEWVQAYIRVHEAEASLDDSHPDYLAAYEFMVELVGENAEQCWAGILEVVRRRPTERVLGMVAAGLVEDLLDGSGAVFIERIEAQAGTDPVFRKMLHGAWESGTPEVWSRFVAARGEFADAG</sequence>
<protein>
    <recommendedName>
        <fullName evidence="1">DUF6869 domain-containing protein</fullName>
    </recommendedName>
</protein>
<gene>
    <name evidence="2" type="ORF">FHR65_002641</name>
</gene>
<dbReference type="InterPro" id="IPR049221">
    <property type="entry name" value="DUF6869"/>
</dbReference>